<evidence type="ECO:0000313" key="1">
    <source>
        <dbReference type="EMBL" id="JAO05520.1"/>
    </source>
</evidence>
<proteinExistence type="predicted"/>
<dbReference type="AlphaFoldDB" id="A0A0S7ER19"/>
<reference evidence="1" key="1">
    <citation type="submission" date="2014-12" db="EMBL/GenBank/DDBJ databases">
        <title>Parallel Evolution in Life History Adaptation Evident in the Tissue-Specific Poeciliopsis prolifica transcriptome.</title>
        <authorList>
            <person name="Jue N.K."/>
            <person name="Foley R.J."/>
            <person name="Obergfell C."/>
            <person name="Reznick D.N."/>
            <person name="O'Neill R.J."/>
            <person name="O'Neill M.J."/>
        </authorList>
    </citation>
    <scope>NUCLEOTIDE SEQUENCE</scope>
</reference>
<dbReference type="EMBL" id="GBYX01476157">
    <property type="protein sequence ID" value="JAO05520.1"/>
    <property type="molecule type" value="Transcribed_RNA"/>
</dbReference>
<name>A0A0S7ER19_9TELE</name>
<accession>A0A0S7ER19</accession>
<feature type="non-terminal residue" evidence="1">
    <location>
        <position position="1"/>
    </location>
</feature>
<organism evidence="1">
    <name type="scientific">Poeciliopsis prolifica</name>
    <name type="common">blackstripe livebearer</name>
    <dbReference type="NCBI Taxonomy" id="188132"/>
    <lineage>
        <taxon>Eukaryota</taxon>
        <taxon>Metazoa</taxon>
        <taxon>Chordata</taxon>
        <taxon>Craniata</taxon>
        <taxon>Vertebrata</taxon>
        <taxon>Euteleostomi</taxon>
        <taxon>Actinopterygii</taxon>
        <taxon>Neopterygii</taxon>
        <taxon>Teleostei</taxon>
        <taxon>Neoteleostei</taxon>
        <taxon>Acanthomorphata</taxon>
        <taxon>Ovalentaria</taxon>
        <taxon>Atherinomorphae</taxon>
        <taxon>Cyprinodontiformes</taxon>
        <taxon>Poeciliidae</taxon>
        <taxon>Poeciliinae</taxon>
        <taxon>Poeciliopsis</taxon>
    </lineage>
</organism>
<protein>
    <submittedName>
        <fullName evidence="1">PPUP8794</fullName>
    </submittedName>
</protein>
<gene>
    <name evidence="1" type="primary">PPUP8794</name>
</gene>
<sequence>TVQSPDPVLIRFCSGSDPFSRRLLCENRSEDKMFPHSSEIEATIEPAWSKHGGDVPLFWFWSGLQEEPDWFHFTGPQKSELYHLEPLAGQGDLSVIDLV</sequence>